<feature type="compositionally biased region" description="Low complexity" evidence="1">
    <location>
        <begin position="59"/>
        <end position="80"/>
    </location>
</feature>
<keyword evidence="2" id="KW-1185">Reference proteome</keyword>
<evidence type="ECO:0000313" key="2">
    <source>
        <dbReference type="Proteomes" id="UP000050640"/>
    </source>
</evidence>
<organism evidence="2 3">
    <name type="scientific">Elaeophora elaphi</name>
    <dbReference type="NCBI Taxonomy" id="1147741"/>
    <lineage>
        <taxon>Eukaryota</taxon>
        <taxon>Metazoa</taxon>
        <taxon>Ecdysozoa</taxon>
        <taxon>Nematoda</taxon>
        <taxon>Chromadorea</taxon>
        <taxon>Rhabditida</taxon>
        <taxon>Spirurina</taxon>
        <taxon>Spiruromorpha</taxon>
        <taxon>Filarioidea</taxon>
        <taxon>Onchocercidae</taxon>
        <taxon>Elaeophora</taxon>
    </lineage>
</organism>
<evidence type="ECO:0000256" key="1">
    <source>
        <dbReference type="SAM" id="MobiDB-lite"/>
    </source>
</evidence>
<feature type="region of interest" description="Disordered" evidence="1">
    <location>
        <begin position="52"/>
        <end position="103"/>
    </location>
</feature>
<accession>A0A0R3RM38</accession>
<protein>
    <submittedName>
        <fullName evidence="3">P3</fullName>
    </submittedName>
</protein>
<evidence type="ECO:0000313" key="3">
    <source>
        <dbReference type="WBParaSite" id="EEL_0000254801-mRNA-1"/>
    </source>
</evidence>
<name>A0A0R3RM38_9BILA</name>
<dbReference type="Proteomes" id="UP000050640">
    <property type="component" value="Unplaced"/>
</dbReference>
<proteinExistence type="predicted"/>
<feature type="compositionally biased region" description="Basic residues" evidence="1">
    <location>
        <begin position="87"/>
        <end position="100"/>
    </location>
</feature>
<dbReference type="AlphaFoldDB" id="A0A0R3RM38"/>
<reference evidence="3" key="1">
    <citation type="submission" date="2017-02" db="UniProtKB">
        <authorList>
            <consortium name="WormBaseParasite"/>
        </authorList>
    </citation>
    <scope>IDENTIFICATION</scope>
</reference>
<sequence>MPAPVHAQRSRTVRRLLPIRQRAQRKIVHLVRKSYRIPLTYAVARAFTYPFRRRRRSRSPSSSRSRSSRSSNSSGSSQSSTRERTPSQKRRASRNSRRRSTFVMPLYGTNGTVIVGYVRPCRAGVRLWYSIY</sequence>
<dbReference type="WBParaSite" id="EEL_0000254801-mRNA-1">
    <property type="protein sequence ID" value="EEL_0000254801-mRNA-1"/>
    <property type="gene ID" value="EEL_0000254801"/>
</dbReference>